<dbReference type="NCBIfam" id="TIGR00262">
    <property type="entry name" value="trpA"/>
    <property type="match status" value="1"/>
</dbReference>
<evidence type="ECO:0000256" key="5">
    <source>
        <dbReference type="ARBA" id="ARBA00023141"/>
    </source>
</evidence>
<dbReference type="GO" id="GO:0004834">
    <property type="term" value="F:tryptophan synthase activity"/>
    <property type="evidence" value="ECO:0007669"/>
    <property type="project" value="UniProtKB-UniRule"/>
</dbReference>
<keyword evidence="10" id="KW-0150">Chloroplast</keyword>
<dbReference type="PANTHER" id="PTHR43406:SF1">
    <property type="entry name" value="TRYPTOPHAN SYNTHASE ALPHA CHAIN, CHLOROPLASTIC"/>
    <property type="match status" value="1"/>
</dbReference>
<dbReference type="Gene3D" id="3.20.20.70">
    <property type="entry name" value="Aldolase class I"/>
    <property type="match status" value="1"/>
</dbReference>
<comment type="subunit">
    <text evidence="2 8">Tetramer of two alpha and two beta chains.</text>
</comment>
<dbReference type="InterPro" id="IPR013785">
    <property type="entry name" value="Aldolase_TIM"/>
</dbReference>
<keyword evidence="4 8" id="KW-0822">Tryptophan biosynthesis</keyword>
<evidence type="ECO:0000256" key="7">
    <source>
        <dbReference type="ARBA" id="ARBA00049047"/>
    </source>
</evidence>
<dbReference type="EC" id="4.2.1.20" evidence="8"/>
<reference evidence="10" key="1">
    <citation type="journal article" date="2017" name="J. Phycol.">
        <title>Analysis of chloroplast genomes and a supermatrix inform reclassification of the Rhodomelaceae (Rhodophyta).</title>
        <authorList>
            <person name="Diaz-Tapia P."/>
            <person name="Maggs C.A."/>
            <person name="West J.A."/>
            <person name="Verbruggen H."/>
        </authorList>
    </citation>
    <scope>NUCLEOTIDE SEQUENCE</scope>
    <source>
        <strain evidence="10">PD547</strain>
    </source>
</reference>
<dbReference type="AlphaFoldDB" id="A0A1Z1MBZ4"/>
<dbReference type="CDD" id="cd04724">
    <property type="entry name" value="Tryptophan_synthase_alpha"/>
    <property type="match status" value="1"/>
</dbReference>
<dbReference type="InterPro" id="IPR002028">
    <property type="entry name" value="Trp_synthase_suA"/>
</dbReference>
<sequence>MNYISNVLYENHSNSVCSLIPFITAGYPSIDITLQVLKELDQQGVDAIELGVPYSDSLADGILIQEASKVAIKNGVTLDTIFYILKNIYGQINAPIIIFSYYNPILARGIKSFISEIADFNVRGLIIPDLPLEEADYIINLCKLSQIELILFISPTSSDDRIANIIKKSPGCLYLVSSTGVTGIRDSIDSNVNKISDEILIHTDKMVMLGFGISEPYQVQKIIKSNTSIHGIVVGSAFTKILSLDNQNRNILQEIRSFCRAMKSATLI</sequence>
<dbReference type="SUPFAM" id="SSF51366">
    <property type="entry name" value="Ribulose-phoshate binding barrel"/>
    <property type="match status" value="1"/>
</dbReference>
<dbReference type="Pfam" id="PF00290">
    <property type="entry name" value="Trp_syntA"/>
    <property type="match status" value="1"/>
</dbReference>
<proteinExistence type="inferred from homology"/>
<dbReference type="GO" id="GO:0009507">
    <property type="term" value="C:chloroplast"/>
    <property type="evidence" value="ECO:0007669"/>
    <property type="project" value="UniProtKB-SubCell"/>
</dbReference>
<dbReference type="EMBL" id="MF101427">
    <property type="protein sequence ID" value="ARW63264.1"/>
    <property type="molecule type" value="Genomic_DNA"/>
</dbReference>
<evidence type="ECO:0000256" key="9">
    <source>
        <dbReference type="RuleBase" id="RU003662"/>
    </source>
</evidence>
<comment type="similarity">
    <text evidence="8 9">Belongs to the TrpA family.</text>
</comment>
<feature type="active site" description="Proton acceptor" evidence="8">
    <location>
        <position position="60"/>
    </location>
</feature>
<comment type="subcellular location">
    <subcellularLocation>
        <location evidence="8">Plastid</location>
        <location evidence="8">Chloroplast</location>
    </subcellularLocation>
</comment>
<evidence type="ECO:0000256" key="3">
    <source>
        <dbReference type="ARBA" id="ARBA00022605"/>
    </source>
</evidence>
<dbReference type="GO" id="GO:0005829">
    <property type="term" value="C:cytosol"/>
    <property type="evidence" value="ECO:0007669"/>
    <property type="project" value="TreeGrafter"/>
</dbReference>
<protein>
    <recommendedName>
        <fullName evidence="8">Tryptophan synthase alpha chain</fullName>
        <ecNumber evidence="8">4.2.1.20</ecNumber>
    </recommendedName>
</protein>
<keyword evidence="6 8" id="KW-0456">Lyase</keyword>
<feature type="active site" description="Proton acceptor" evidence="8">
    <location>
        <position position="49"/>
    </location>
</feature>
<dbReference type="UniPathway" id="UPA00035">
    <property type="reaction ID" value="UER00044"/>
</dbReference>
<name>A0A1Z1MBZ4_9FLOR</name>
<organism evidence="10">
    <name type="scientific">Polysiphonia elongata</name>
    <dbReference type="NCBI Taxonomy" id="159753"/>
    <lineage>
        <taxon>Eukaryota</taxon>
        <taxon>Rhodophyta</taxon>
        <taxon>Florideophyceae</taxon>
        <taxon>Rhodymeniophycidae</taxon>
        <taxon>Ceramiales</taxon>
        <taxon>Rhodomelaceae</taxon>
        <taxon>Polysiphonioideae</taxon>
        <taxon>Polysiphonia</taxon>
    </lineage>
</organism>
<dbReference type="InterPro" id="IPR011060">
    <property type="entry name" value="RibuloseP-bd_barrel"/>
</dbReference>
<geneLocation type="chloroplast" evidence="10"/>
<evidence type="ECO:0000256" key="8">
    <source>
        <dbReference type="HAMAP-Rule" id="MF_00131"/>
    </source>
</evidence>
<dbReference type="RefSeq" id="YP_009394702.1">
    <property type="nucleotide sequence ID" value="NC_035274.1"/>
</dbReference>
<comment type="catalytic activity">
    <reaction evidence="7 8">
        <text>(1S,2R)-1-C-(indol-3-yl)glycerol 3-phosphate + L-serine = D-glyceraldehyde 3-phosphate + L-tryptophan + H2O</text>
        <dbReference type="Rhea" id="RHEA:10532"/>
        <dbReference type="ChEBI" id="CHEBI:15377"/>
        <dbReference type="ChEBI" id="CHEBI:33384"/>
        <dbReference type="ChEBI" id="CHEBI:57912"/>
        <dbReference type="ChEBI" id="CHEBI:58866"/>
        <dbReference type="ChEBI" id="CHEBI:59776"/>
        <dbReference type="EC" id="4.2.1.20"/>
    </reaction>
</comment>
<comment type="function">
    <text evidence="8">The alpha subunit is responsible for the aldol cleavage of indoleglycerol phosphate to indole and glyceraldehyde 3-phosphate.</text>
</comment>
<evidence type="ECO:0000256" key="4">
    <source>
        <dbReference type="ARBA" id="ARBA00022822"/>
    </source>
</evidence>
<evidence type="ECO:0000313" key="10">
    <source>
        <dbReference type="EMBL" id="ARW63264.1"/>
    </source>
</evidence>
<keyword evidence="10" id="KW-0934">Plastid</keyword>
<gene>
    <name evidence="8 10" type="primary">trpA</name>
</gene>
<keyword evidence="3 8" id="KW-0028">Amino-acid biosynthesis</keyword>
<keyword evidence="5 8" id="KW-0057">Aromatic amino acid biosynthesis</keyword>
<evidence type="ECO:0000256" key="2">
    <source>
        <dbReference type="ARBA" id="ARBA00011270"/>
    </source>
</evidence>
<dbReference type="GeneID" id="33356608"/>
<accession>A0A1Z1MBZ4</accession>
<dbReference type="PANTHER" id="PTHR43406">
    <property type="entry name" value="TRYPTOPHAN SYNTHASE, ALPHA CHAIN"/>
    <property type="match status" value="1"/>
</dbReference>
<dbReference type="HAMAP" id="MF_00131">
    <property type="entry name" value="Trp_synth_alpha"/>
    <property type="match status" value="1"/>
</dbReference>
<evidence type="ECO:0000256" key="1">
    <source>
        <dbReference type="ARBA" id="ARBA00004733"/>
    </source>
</evidence>
<evidence type="ECO:0000256" key="6">
    <source>
        <dbReference type="ARBA" id="ARBA00023239"/>
    </source>
</evidence>
<comment type="pathway">
    <text evidence="1 8">Amino-acid biosynthesis; L-tryptophan biosynthesis; L-tryptophan from chorismate: step 5/5.</text>
</comment>